<name>A0A5C3MMD3_9AGAR</name>
<dbReference type="Proteomes" id="UP000308652">
    <property type="component" value="Unassembled WGS sequence"/>
</dbReference>
<evidence type="ECO:0000313" key="1">
    <source>
        <dbReference type="EMBL" id="TFK42311.1"/>
    </source>
</evidence>
<proteinExistence type="predicted"/>
<evidence type="ECO:0000313" key="2">
    <source>
        <dbReference type="Proteomes" id="UP000308652"/>
    </source>
</evidence>
<organism evidence="1 2">
    <name type="scientific">Crucibulum laeve</name>
    <dbReference type="NCBI Taxonomy" id="68775"/>
    <lineage>
        <taxon>Eukaryota</taxon>
        <taxon>Fungi</taxon>
        <taxon>Dikarya</taxon>
        <taxon>Basidiomycota</taxon>
        <taxon>Agaricomycotina</taxon>
        <taxon>Agaricomycetes</taxon>
        <taxon>Agaricomycetidae</taxon>
        <taxon>Agaricales</taxon>
        <taxon>Agaricineae</taxon>
        <taxon>Nidulariaceae</taxon>
        <taxon>Crucibulum</taxon>
    </lineage>
</organism>
<gene>
    <name evidence="1" type="ORF">BDQ12DRAFT_269721</name>
</gene>
<dbReference type="EMBL" id="ML213592">
    <property type="protein sequence ID" value="TFK42311.1"/>
    <property type="molecule type" value="Genomic_DNA"/>
</dbReference>
<dbReference type="AlphaFoldDB" id="A0A5C3MMD3"/>
<sequence length="101" mass="11210">MIDIVSSLAVALCSGLSIQYRALTAVEIFNRRSACRHRHVVKHSWFLYLSNCHLLILSSNPRLILSSNLDDLCITSASEALPPYCLPTPCTDLLVLARSCH</sequence>
<protein>
    <submittedName>
        <fullName evidence="1">Uncharacterized protein</fullName>
    </submittedName>
</protein>
<accession>A0A5C3MMD3</accession>
<keyword evidence="2" id="KW-1185">Reference proteome</keyword>
<reference evidence="1 2" key="1">
    <citation type="journal article" date="2019" name="Nat. Ecol. Evol.">
        <title>Megaphylogeny resolves global patterns of mushroom evolution.</title>
        <authorList>
            <person name="Varga T."/>
            <person name="Krizsan K."/>
            <person name="Foldi C."/>
            <person name="Dima B."/>
            <person name="Sanchez-Garcia M."/>
            <person name="Sanchez-Ramirez S."/>
            <person name="Szollosi G.J."/>
            <person name="Szarkandi J.G."/>
            <person name="Papp V."/>
            <person name="Albert L."/>
            <person name="Andreopoulos W."/>
            <person name="Angelini C."/>
            <person name="Antonin V."/>
            <person name="Barry K.W."/>
            <person name="Bougher N.L."/>
            <person name="Buchanan P."/>
            <person name="Buyck B."/>
            <person name="Bense V."/>
            <person name="Catcheside P."/>
            <person name="Chovatia M."/>
            <person name="Cooper J."/>
            <person name="Damon W."/>
            <person name="Desjardin D."/>
            <person name="Finy P."/>
            <person name="Geml J."/>
            <person name="Haridas S."/>
            <person name="Hughes K."/>
            <person name="Justo A."/>
            <person name="Karasinski D."/>
            <person name="Kautmanova I."/>
            <person name="Kiss B."/>
            <person name="Kocsube S."/>
            <person name="Kotiranta H."/>
            <person name="LaButti K.M."/>
            <person name="Lechner B.E."/>
            <person name="Liimatainen K."/>
            <person name="Lipzen A."/>
            <person name="Lukacs Z."/>
            <person name="Mihaltcheva S."/>
            <person name="Morgado L.N."/>
            <person name="Niskanen T."/>
            <person name="Noordeloos M.E."/>
            <person name="Ohm R.A."/>
            <person name="Ortiz-Santana B."/>
            <person name="Ovrebo C."/>
            <person name="Racz N."/>
            <person name="Riley R."/>
            <person name="Savchenko A."/>
            <person name="Shiryaev A."/>
            <person name="Soop K."/>
            <person name="Spirin V."/>
            <person name="Szebenyi C."/>
            <person name="Tomsovsky M."/>
            <person name="Tulloss R.E."/>
            <person name="Uehling J."/>
            <person name="Grigoriev I.V."/>
            <person name="Vagvolgyi C."/>
            <person name="Papp T."/>
            <person name="Martin F.M."/>
            <person name="Miettinen O."/>
            <person name="Hibbett D.S."/>
            <person name="Nagy L.G."/>
        </authorList>
    </citation>
    <scope>NUCLEOTIDE SEQUENCE [LARGE SCALE GENOMIC DNA]</scope>
    <source>
        <strain evidence="1 2">CBS 166.37</strain>
    </source>
</reference>